<feature type="signal peptide" evidence="2">
    <location>
        <begin position="1"/>
        <end position="16"/>
    </location>
</feature>
<keyword evidence="2" id="KW-0732">Signal</keyword>
<reference evidence="3 4" key="1">
    <citation type="submission" date="2015-09" db="EMBL/GenBank/DDBJ databases">
        <title>Sorangium comparison.</title>
        <authorList>
            <person name="Zaburannyi N."/>
            <person name="Bunk B."/>
            <person name="Overmann J."/>
            <person name="Mueller R."/>
        </authorList>
    </citation>
    <scope>NUCLEOTIDE SEQUENCE [LARGE SCALE GENOMIC DNA]</scope>
    <source>
        <strain evidence="3 4">So ce836</strain>
    </source>
</reference>
<sequence>MVARLALVLVAGLAGASGCSDDETSTAPGPTGVPQLEIVSPKDGACVAIGEPSDASSDDGPTVPISVTVSELLLRPPGTCLTYRQCGHLVLSVDGERNNAAAGRVIDVRLGALDPEERYGELEITIAAVSDAGEPILGGESKQEPLTRSLSLTVAASCEDGSGGAGGDGGSGGDGGAGGGGGSGGDGGAGGDGGSGGGGGSGGDGGAGGDGGSGGGGGSGGDGG</sequence>
<evidence type="ECO:0000313" key="3">
    <source>
        <dbReference type="EMBL" id="AUX32290.1"/>
    </source>
</evidence>
<dbReference type="AlphaFoldDB" id="A0A4P2QQ43"/>
<accession>A0A4P2QQ43</accession>
<dbReference type="EMBL" id="CP012672">
    <property type="protein sequence ID" value="AUX32290.1"/>
    <property type="molecule type" value="Genomic_DNA"/>
</dbReference>
<proteinExistence type="predicted"/>
<evidence type="ECO:0000313" key="4">
    <source>
        <dbReference type="Proteomes" id="UP000295497"/>
    </source>
</evidence>
<protein>
    <recommendedName>
        <fullName evidence="5">PE-PGRS family protein</fullName>
    </recommendedName>
</protein>
<dbReference type="PROSITE" id="PS51257">
    <property type="entry name" value="PROKAR_LIPOPROTEIN"/>
    <property type="match status" value="1"/>
</dbReference>
<feature type="region of interest" description="Disordered" evidence="1">
    <location>
        <begin position="161"/>
        <end position="224"/>
    </location>
</feature>
<name>A0A4P2QQ43_SORCE</name>
<evidence type="ECO:0000256" key="2">
    <source>
        <dbReference type="SAM" id="SignalP"/>
    </source>
</evidence>
<evidence type="ECO:0000256" key="1">
    <source>
        <dbReference type="SAM" id="MobiDB-lite"/>
    </source>
</evidence>
<evidence type="ECO:0008006" key="5">
    <source>
        <dbReference type="Google" id="ProtNLM"/>
    </source>
</evidence>
<gene>
    <name evidence="3" type="ORF">SOCE836_044270</name>
</gene>
<organism evidence="3 4">
    <name type="scientific">Sorangium cellulosum</name>
    <name type="common">Polyangium cellulosum</name>
    <dbReference type="NCBI Taxonomy" id="56"/>
    <lineage>
        <taxon>Bacteria</taxon>
        <taxon>Pseudomonadati</taxon>
        <taxon>Myxococcota</taxon>
        <taxon>Polyangia</taxon>
        <taxon>Polyangiales</taxon>
        <taxon>Polyangiaceae</taxon>
        <taxon>Sorangium</taxon>
    </lineage>
</organism>
<feature type="chain" id="PRO_5020382146" description="PE-PGRS family protein" evidence="2">
    <location>
        <begin position="17"/>
        <end position="224"/>
    </location>
</feature>
<dbReference type="Proteomes" id="UP000295497">
    <property type="component" value="Chromosome"/>
</dbReference>